<evidence type="ECO:0000313" key="3">
    <source>
        <dbReference type="EMBL" id="HEN14773.1"/>
    </source>
</evidence>
<sequence length="699" mass="77060">MLGFAPISCHTGRMTPPTPERSPETRADAAPCGSACLTATLIAVAAVVHAVATLHAEPLQSANDRSRWCTVRSLIEDGSYRIDRVRQIPGWDTIDLVRVDGHFYSTKPPLMATWVAGVVAAIQSVTGWTFERDLRSLNGATLLVINGLPFVLWLIGLAVRLPALTVNRATAGFVLAVAAWGTLLSPFQASLNNHTPAAMGVAFAMLLWLRPARPESTLRQSVRFAAWGVAAAWAVCHDLPAGLFAAAMLWEAWRQSRSATLLGFLPGAAVPVIAFFVCNVAATGSWVPAYAGYGGESYRFIHEGVPSYWLDPQGVDRNVDGPAAYLFHCLLGHHGWFALTPLWLIVVAALPFARREELPVQRWLPWWTVAVTAGVIGFYLTRTENYNYGGVSCGLRWAIFLTPLWVGSLAVALDRFSWAPSPPSSGERGSGTKAACSVHVRAWLLSTAALVALVVSAYSAWEPFGRPWQQPWLFRFAEERGWINYQAPRPELPRPLYGWIAELPRSDAAAWIEYRRQDVLGATETLTLTQRPEETLAGRTVAVIEVTRRRGDIVLDQRVLRVDRQRFAEGRPPADCLVWSGAGITPASQQADLVAYRGLPLMRPYQPGPVRYLKTPLRTDALVCQRAAAHVDHGEPALRYRCDLWRTDELPFGTARIEWTVSDPRTGQVVQREEWEVAACHPPVAPQSPLTVERFDLPP</sequence>
<keyword evidence="2" id="KW-1133">Transmembrane helix</keyword>
<feature type="transmembrane region" description="Helical" evidence="2">
    <location>
        <begin position="364"/>
        <end position="382"/>
    </location>
</feature>
<keyword evidence="2" id="KW-0812">Transmembrane</keyword>
<evidence type="ECO:0000256" key="2">
    <source>
        <dbReference type="SAM" id="Phobius"/>
    </source>
</evidence>
<accession>A0A7C2P2E2</accession>
<feature type="transmembrane region" description="Helical" evidence="2">
    <location>
        <begin position="261"/>
        <end position="282"/>
    </location>
</feature>
<keyword evidence="2" id="KW-0472">Membrane</keyword>
<reference evidence="3" key="1">
    <citation type="journal article" date="2020" name="mSystems">
        <title>Genome- and Community-Level Interaction Insights into Carbon Utilization and Element Cycling Functions of Hydrothermarchaeota in Hydrothermal Sediment.</title>
        <authorList>
            <person name="Zhou Z."/>
            <person name="Liu Y."/>
            <person name="Xu W."/>
            <person name="Pan J."/>
            <person name="Luo Z.H."/>
            <person name="Li M."/>
        </authorList>
    </citation>
    <scope>NUCLEOTIDE SEQUENCE [LARGE SCALE GENOMIC DNA]</scope>
    <source>
        <strain evidence="3">SpSt-339</strain>
    </source>
</reference>
<organism evidence="3">
    <name type="scientific">Schlesneria paludicola</name>
    <dbReference type="NCBI Taxonomy" id="360056"/>
    <lineage>
        <taxon>Bacteria</taxon>
        <taxon>Pseudomonadati</taxon>
        <taxon>Planctomycetota</taxon>
        <taxon>Planctomycetia</taxon>
        <taxon>Planctomycetales</taxon>
        <taxon>Planctomycetaceae</taxon>
        <taxon>Schlesneria</taxon>
    </lineage>
</organism>
<feature type="transmembrane region" description="Helical" evidence="2">
    <location>
        <begin position="169"/>
        <end position="187"/>
    </location>
</feature>
<evidence type="ECO:0000256" key="1">
    <source>
        <dbReference type="SAM" id="MobiDB-lite"/>
    </source>
</evidence>
<dbReference type="AlphaFoldDB" id="A0A7C2P2E2"/>
<gene>
    <name evidence="3" type="ORF">ENQ76_04795</name>
</gene>
<protein>
    <recommendedName>
        <fullName evidence="4">Glycosyltransferase RgtA/B/C/D-like domain-containing protein</fullName>
    </recommendedName>
</protein>
<feature type="transmembrane region" description="Helical" evidence="2">
    <location>
        <begin position="442"/>
        <end position="461"/>
    </location>
</feature>
<comment type="caution">
    <text evidence="3">The sequence shown here is derived from an EMBL/GenBank/DDBJ whole genome shotgun (WGS) entry which is preliminary data.</text>
</comment>
<name>A0A7C2P2E2_9PLAN</name>
<feature type="transmembrane region" description="Helical" evidence="2">
    <location>
        <begin position="394"/>
        <end position="413"/>
    </location>
</feature>
<feature type="transmembrane region" description="Helical" evidence="2">
    <location>
        <begin position="111"/>
        <end position="130"/>
    </location>
</feature>
<evidence type="ECO:0008006" key="4">
    <source>
        <dbReference type="Google" id="ProtNLM"/>
    </source>
</evidence>
<proteinExistence type="predicted"/>
<feature type="transmembrane region" description="Helical" evidence="2">
    <location>
        <begin position="335"/>
        <end position="352"/>
    </location>
</feature>
<feature type="region of interest" description="Disordered" evidence="1">
    <location>
        <begin position="1"/>
        <end position="29"/>
    </location>
</feature>
<feature type="transmembrane region" description="Helical" evidence="2">
    <location>
        <begin position="142"/>
        <end position="163"/>
    </location>
</feature>
<dbReference type="EMBL" id="DSOK01000145">
    <property type="protein sequence ID" value="HEN14773.1"/>
    <property type="molecule type" value="Genomic_DNA"/>
</dbReference>